<dbReference type="GO" id="GO:0006313">
    <property type="term" value="P:DNA transposition"/>
    <property type="evidence" value="ECO:0007669"/>
    <property type="project" value="InterPro"/>
</dbReference>
<evidence type="ECO:0000313" key="6">
    <source>
        <dbReference type="Proteomes" id="UP000287865"/>
    </source>
</evidence>
<dbReference type="PANTHER" id="PTHR34614:SF2">
    <property type="entry name" value="TRANSPOSASE IS4-LIKE DOMAIN-CONTAINING PROTEIN"/>
    <property type="match status" value="1"/>
</dbReference>
<dbReference type="PANTHER" id="PTHR34614">
    <property type="match status" value="1"/>
</dbReference>
<dbReference type="AlphaFoldDB" id="A0A327WPU1"/>
<dbReference type="GO" id="GO:0004803">
    <property type="term" value="F:transposase activity"/>
    <property type="evidence" value="ECO:0007669"/>
    <property type="project" value="InterPro"/>
</dbReference>
<dbReference type="InterPro" id="IPR002559">
    <property type="entry name" value="Transposase_11"/>
</dbReference>
<name>A0A327WPU1_9GAMM</name>
<dbReference type="Proteomes" id="UP000249203">
    <property type="component" value="Unassembled WGS sequence"/>
</dbReference>
<dbReference type="InterPro" id="IPR025457">
    <property type="entry name" value="DUF4277"/>
</dbReference>
<dbReference type="Pfam" id="PF14104">
    <property type="entry name" value="DUF4277"/>
    <property type="match status" value="1"/>
</dbReference>
<feature type="domain" description="Transposase IS4-like" evidence="1">
    <location>
        <begin position="156"/>
        <end position="459"/>
    </location>
</feature>
<organism evidence="3 5">
    <name type="scientific">Aliidiomarina maris</name>
    <dbReference type="NCBI Taxonomy" id="531312"/>
    <lineage>
        <taxon>Bacteria</taxon>
        <taxon>Pseudomonadati</taxon>
        <taxon>Pseudomonadota</taxon>
        <taxon>Gammaproteobacteria</taxon>
        <taxon>Alteromonadales</taxon>
        <taxon>Idiomarinaceae</taxon>
        <taxon>Aliidiomarina</taxon>
    </lineage>
</organism>
<dbReference type="Proteomes" id="UP000287865">
    <property type="component" value="Unassembled WGS sequence"/>
</dbReference>
<accession>A0A327WPU1</accession>
<proteinExistence type="predicted"/>
<reference evidence="3 5" key="2">
    <citation type="submission" date="2018-06" db="EMBL/GenBank/DDBJ databases">
        <title>Genomic Encyclopedia of Type Strains, Phase III (KMG-III): the genomes of soil and plant-associated and newly described type strains.</title>
        <authorList>
            <person name="Whitman W."/>
        </authorList>
    </citation>
    <scope>NUCLEOTIDE SEQUENCE [LARGE SCALE GENOMIC DNA]</scope>
    <source>
        <strain evidence="3 5">CGMCC 1.15366</strain>
    </source>
</reference>
<dbReference type="OrthoDB" id="5654337at2"/>
<dbReference type="Pfam" id="PF01609">
    <property type="entry name" value="DDE_Tnp_1"/>
    <property type="match status" value="1"/>
</dbReference>
<dbReference type="EMBL" id="QLMD01000026">
    <property type="protein sequence ID" value="RAJ92907.1"/>
    <property type="molecule type" value="Genomic_DNA"/>
</dbReference>
<gene>
    <name evidence="3" type="ORF">B0I24_1268</name>
    <name evidence="4" type="ORF">CWE07_14130</name>
</gene>
<evidence type="ECO:0000313" key="3">
    <source>
        <dbReference type="EMBL" id="RAJ92907.1"/>
    </source>
</evidence>
<dbReference type="InterPro" id="IPR047654">
    <property type="entry name" value="IS1634_transpos"/>
</dbReference>
<evidence type="ECO:0000313" key="5">
    <source>
        <dbReference type="Proteomes" id="UP000249203"/>
    </source>
</evidence>
<reference evidence="4 6" key="1">
    <citation type="journal article" date="2018" name="Front. Microbiol.">
        <title>Genome-Based Analysis Reveals the Taxonomy and Diversity of the Family Idiomarinaceae.</title>
        <authorList>
            <person name="Liu Y."/>
            <person name="Lai Q."/>
            <person name="Shao Z."/>
        </authorList>
    </citation>
    <scope>NUCLEOTIDE SEQUENCE [LARGE SCALE GENOMIC DNA]</scope>
    <source>
        <strain evidence="4 6">CF12-14</strain>
    </source>
</reference>
<protein>
    <submittedName>
        <fullName evidence="4">IS1634 family transposase</fullName>
    </submittedName>
    <submittedName>
        <fullName evidence="3">IS4 family transposase</fullName>
    </submittedName>
</protein>
<dbReference type="SUPFAM" id="SSF53098">
    <property type="entry name" value="Ribonuclease H-like"/>
    <property type="match status" value="1"/>
</dbReference>
<evidence type="ECO:0000259" key="1">
    <source>
        <dbReference type="Pfam" id="PF01609"/>
    </source>
</evidence>
<evidence type="ECO:0000259" key="2">
    <source>
        <dbReference type="Pfam" id="PF14104"/>
    </source>
</evidence>
<dbReference type="GO" id="GO:0003677">
    <property type="term" value="F:DNA binding"/>
    <property type="evidence" value="ECO:0007669"/>
    <property type="project" value="InterPro"/>
</dbReference>
<comment type="caution">
    <text evidence="3">The sequence shown here is derived from an EMBL/GenBank/DDBJ whole genome shotgun (WGS) entry which is preliminary data.</text>
</comment>
<feature type="domain" description="DUF4277" evidence="2">
    <location>
        <begin position="8"/>
        <end position="113"/>
    </location>
</feature>
<evidence type="ECO:0000313" key="4">
    <source>
        <dbReference type="EMBL" id="RUO18208.1"/>
    </source>
</evidence>
<dbReference type="InterPro" id="IPR012337">
    <property type="entry name" value="RNaseH-like_sf"/>
</dbReference>
<keyword evidence="6" id="KW-1185">Reference proteome</keyword>
<sequence>MTAPSYGIKNLDHLGLVAGMCQELQLAEAIDAVIPKTNTHHVSHGQALVAMILNGLGFHSRTLHMFPGFFADKPTERLIGPSILPEHLNDDTLGRCLDALYETNVSILYQVLAERVVEKLGLKADSVHLDITSFHVDGEYARASDDETGCLRLVRGYSRDHRPELNQVVLELMCENQAGIPVYMQALSGNTNDQKAFAEVARLHLKSLKAAQQSRYLVGDAALYNADILRDLQRQEQLFVTRVPMTLNIAKQHVRELDATKLEELGDGYHGCWLDSDYGGVSQRWLLLRSEQAARREQATVEKHLKKDSTQELKQFRKLCTRRFACEQDAWQALDELRLSLRLLRLEQMTCHACPVYSGRGRPGADEQPQRYEYQLSGLAVTCLDNVADARARTGVFILATNDLNGLSMQALLDTYKSQQRVERGFRFLKSPEFLTSAVFLKKPERIEALLMVMTCSLMIYAALEHRIRTVSAHSKAFCFH</sequence>
<dbReference type="NCBIfam" id="NF033559">
    <property type="entry name" value="transpos_IS1634"/>
    <property type="match status" value="1"/>
</dbReference>
<dbReference type="EMBL" id="PIPK01000022">
    <property type="protein sequence ID" value="RUO18208.1"/>
    <property type="molecule type" value="Genomic_DNA"/>
</dbReference>